<evidence type="ECO:0000313" key="16">
    <source>
        <dbReference type="Proteomes" id="UP000054845"/>
    </source>
</evidence>
<dbReference type="Gene3D" id="3.30.40.10">
    <property type="entry name" value="Zinc/RING finger domain, C3HC4 (zinc finger)"/>
    <property type="match status" value="1"/>
</dbReference>
<dbReference type="STRING" id="401625.A0A0P1BFL5"/>
<feature type="compositionally biased region" description="Polar residues" evidence="13">
    <location>
        <begin position="35"/>
        <end position="59"/>
    </location>
</feature>
<dbReference type="OrthoDB" id="3838338at2759"/>
<comment type="pathway">
    <text evidence="3">Protein modification; protein ubiquitination.</text>
</comment>
<dbReference type="GO" id="GO:0043022">
    <property type="term" value="F:ribosome binding"/>
    <property type="evidence" value="ECO:0007669"/>
    <property type="project" value="TreeGrafter"/>
</dbReference>
<dbReference type="SMART" id="SM00355">
    <property type="entry name" value="ZnF_C2H2"/>
    <property type="match status" value="3"/>
</dbReference>
<feature type="region of interest" description="Disordered" evidence="13">
    <location>
        <begin position="1"/>
        <end position="112"/>
    </location>
</feature>
<evidence type="ECO:0000256" key="12">
    <source>
        <dbReference type="PROSITE-ProRule" id="PRU00175"/>
    </source>
</evidence>
<keyword evidence="15" id="KW-0436">Ligase</keyword>
<feature type="compositionally biased region" description="Low complexity" evidence="13">
    <location>
        <begin position="675"/>
        <end position="703"/>
    </location>
</feature>
<evidence type="ECO:0000256" key="2">
    <source>
        <dbReference type="ARBA" id="ARBA00004496"/>
    </source>
</evidence>
<dbReference type="PROSITE" id="PS00028">
    <property type="entry name" value="ZINC_FINGER_C2H2_1"/>
    <property type="match status" value="2"/>
</dbReference>
<dbReference type="SUPFAM" id="SSF57850">
    <property type="entry name" value="RING/U-box"/>
    <property type="match status" value="1"/>
</dbReference>
<feature type="region of interest" description="Disordered" evidence="13">
    <location>
        <begin position="669"/>
        <end position="738"/>
    </location>
</feature>
<organism evidence="15 16">
    <name type="scientific">Ceraceosorus bombacis</name>
    <dbReference type="NCBI Taxonomy" id="401625"/>
    <lineage>
        <taxon>Eukaryota</taxon>
        <taxon>Fungi</taxon>
        <taxon>Dikarya</taxon>
        <taxon>Basidiomycota</taxon>
        <taxon>Ustilaginomycotina</taxon>
        <taxon>Exobasidiomycetes</taxon>
        <taxon>Ceraceosorales</taxon>
        <taxon>Ceraceosoraceae</taxon>
        <taxon>Ceraceosorus</taxon>
    </lineage>
</organism>
<evidence type="ECO:0000256" key="10">
    <source>
        <dbReference type="ARBA" id="ARBA00022833"/>
    </source>
</evidence>
<dbReference type="PROSITE" id="PS50089">
    <property type="entry name" value="ZF_RING_2"/>
    <property type="match status" value="1"/>
</dbReference>
<feature type="compositionally biased region" description="Polar residues" evidence="13">
    <location>
        <begin position="704"/>
        <end position="713"/>
    </location>
</feature>
<feature type="compositionally biased region" description="Low complexity" evidence="13">
    <location>
        <begin position="470"/>
        <end position="479"/>
    </location>
</feature>
<keyword evidence="10" id="KW-0862">Zinc</keyword>
<evidence type="ECO:0000313" key="15">
    <source>
        <dbReference type="EMBL" id="CEH15078.1"/>
    </source>
</evidence>
<dbReference type="Pfam" id="PF23202">
    <property type="entry name" value="PAH_ZNF598"/>
    <property type="match status" value="1"/>
</dbReference>
<keyword evidence="8" id="KW-0479">Metal-binding</keyword>
<keyword evidence="5" id="KW-0963">Cytoplasm</keyword>
<evidence type="ECO:0000256" key="7">
    <source>
        <dbReference type="ARBA" id="ARBA00022679"/>
    </source>
</evidence>
<dbReference type="EC" id="2.3.2.27" evidence="4"/>
<evidence type="ECO:0000256" key="9">
    <source>
        <dbReference type="ARBA" id="ARBA00022771"/>
    </source>
</evidence>
<dbReference type="Pfam" id="PF25447">
    <property type="entry name" value="RING_ZNF598"/>
    <property type="match status" value="1"/>
</dbReference>
<evidence type="ECO:0000259" key="14">
    <source>
        <dbReference type="PROSITE" id="PS50089"/>
    </source>
</evidence>
<evidence type="ECO:0000256" key="13">
    <source>
        <dbReference type="SAM" id="MobiDB-lite"/>
    </source>
</evidence>
<keyword evidence="16" id="KW-1185">Reference proteome</keyword>
<dbReference type="AlphaFoldDB" id="A0A0P1BFL5"/>
<dbReference type="CDD" id="cd16615">
    <property type="entry name" value="RING-HC_ZNF598"/>
    <property type="match status" value="1"/>
</dbReference>
<accession>A0A0P1BFL5</accession>
<protein>
    <recommendedName>
        <fullName evidence="4">RING-type E3 ubiquitin transferase</fullName>
        <ecNumber evidence="4">2.3.2.27</ecNumber>
    </recommendedName>
</protein>
<sequence length="867" mass="91201">MSEGTARGAPRSRGSTRGGGRGGAGGRQAAFGGSLTTFDASVTDGPTNGAESNAATTSAADGRPPTGPRQSGGSMKTNGPVASSRGTAKRGRGRGGGARAERSAEGSSAVSAQRTAVLTGAEGHKAALAAAAAAAAAAEAAEEATAGGEVVDLCHICAEPVQLYSLAACNHRTCHICAIRLRALYKKKDCTFCKTPIERLIFTSSPDRPFQSFLQDDLPFYDQKLSIAFEKKEAMEETLILLRFNCPEPTCEEACNGWGDLKRHVRRDHDMGLCDMCIKNKRIFAHEHSLHTNASLTAHIDAEHRYCEFCREHFYGDDELFVHMRDRHEQCHLCKARGTEEERYRYYKDYNMLEKHFKDKHFLCESSECLAKKFIVFDSDMDFKAHRLAEHSADLSSRERRDAARIETNFAYEDPATSRAGRSRRGGRGEDAIVAAEQPATSYLAGRTHVPGAAPPNRCEAFGGSLTGASTNGATSAASHRVEHDTGLASSSDASTVERHQVYLARVASLLKDSESRVAAFRQSVKAFRSGETSGRDLADSIYRLADNELETGSSLVNGLVDLLDDTDKRRGLQSAWNSVRIERTQFPSLTPQAADGRYAGIAGGQIRNAKASSSAHSHIWANVERAASSSSGHGAGRPVALRESFPTLKPGGGGSVVPGSAKHAALKQSNLRASGSSTPWSGSSTPWSGSSTPWSGSGTSTPVASNSGTNTPALKPFTVHAPAQGSKSGGAHGGAALRNNATAFPDLPSNADAAALQAQKKALFAYSKDKGKGKGSQGGAGPNSNGANSGTSTPKPWGSAQSPDPHGRIDGYASPEVLPLDAVPPSALHQRLAQASGAQSSASGGGGKKKAKKLVLDSFGGVHRGG</sequence>
<dbReference type="GO" id="GO:0072344">
    <property type="term" value="P:rescue of stalled ribosome"/>
    <property type="evidence" value="ECO:0007669"/>
    <property type="project" value="InterPro"/>
</dbReference>
<feature type="region of interest" description="Disordered" evidence="13">
    <location>
        <begin position="407"/>
        <end position="429"/>
    </location>
</feature>
<dbReference type="InterPro" id="IPR057634">
    <property type="entry name" value="PAH_ZNF598/HEL2"/>
</dbReference>
<keyword evidence="7" id="KW-0808">Transferase</keyword>
<comment type="subcellular location">
    <subcellularLocation>
        <location evidence="2">Cytoplasm</location>
    </subcellularLocation>
</comment>
<feature type="compositionally biased region" description="Low complexity" evidence="13">
    <location>
        <begin position="783"/>
        <end position="795"/>
    </location>
</feature>
<feature type="compositionally biased region" description="Low complexity" evidence="13">
    <location>
        <begin position="1"/>
        <end position="15"/>
    </location>
</feature>
<dbReference type="InterPro" id="IPR041888">
    <property type="entry name" value="RING-HC_ZNF598/HEL2"/>
</dbReference>
<dbReference type="EMBL" id="CCYA01000252">
    <property type="protein sequence ID" value="CEH15078.1"/>
    <property type="molecule type" value="Genomic_DNA"/>
</dbReference>
<evidence type="ECO:0000256" key="4">
    <source>
        <dbReference type="ARBA" id="ARBA00012483"/>
    </source>
</evidence>
<name>A0A0P1BFL5_9BASI</name>
<feature type="compositionally biased region" description="Low complexity" evidence="13">
    <location>
        <begin position="834"/>
        <end position="843"/>
    </location>
</feature>
<evidence type="ECO:0000256" key="3">
    <source>
        <dbReference type="ARBA" id="ARBA00004906"/>
    </source>
</evidence>
<dbReference type="InterPro" id="IPR056437">
    <property type="entry name" value="Znf-C2H2_ZNF598/HEL2"/>
</dbReference>
<evidence type="ECO:0000256" key="11">
    <source>
        <dbReference type="ARBA" id="ARBA00035113"/>
    </source>
</evidence>
<feature type="domain" description="RING-type" evidence="14">
    <location>
        <begin position="154"/>
        <end position="194"/>
    </location>
</feature>
<dbReference type="GO" id="GO:0005737">
    <property type="term" value="C:cytoplasm"/>
    <property type="evidence" value="ECO:0007669"/>
    <property type="project" value="UniProtKB-SubCell"/>
</dbReference>
<comment type="catalytic activity">
    <reaction evidence="1">
        <text>S-ubiquitinyl-[E2 ubiquitin-conjugating enzyme]-L-cysteine + [acceptor protein]-L-lysine = [E2 ubiquitin-conjugating enzyme]-L-cysteine + N(6)-ubiquitinyl-[acceptor protein]-L-lysine.</text>
        <dbReference type="EC" id="2.3.2.27"/>
    </reaction>
</comment>
<dbReference type="InterPro" id="IPR013087">
    <property type="entry name" value="Znf_C2H2_type"/>
</dbReference>
<dbReference type="GO" id="GO:0016874">
    <property type="term" value="F:ligase activity"/>
    <property type="evidence" value="ECO:0007669"/>
    <property type="project" value="UniProtKB-KW"/>
</dbReference>
<proteinExistence type="inferred from homology"/>
<keyword evidence="6" id="KW-0597">Phosphoprotein</keyword>
<dbReference type="GO" id="GO:0016567">
    <property type="term" value="P:protein ubiquitination"/>
    <property type="evidence" value="ECO:0007669"/>
    <property type="project" value="TreeGrafter"/>
</dbReference>
<dbReference type="InterPro" id="IPR001841">
    <property type="entry name" value="Znf_RING"/>
</dbReference>
<feature type="region of interest" description="Disordered" evidence="13">
    <location>
        <begin position="769"/>
        <end position="867"/>
    </location>
</feature>
<dbReference type="InterPro" id="IPR013083">
    <property type="entry name" value="Znf_RING/FYVE/PHD"/>
</dbReference>
<dbReference type="Proteomes" id="UP000054845">
    <property type="component" value="Unassembled WGS sequence"/>
</dbReference>
<dbReference type="PANTHER" id="PTHR22938:SF0">
    <property type="entry name" value="E3 UBIQUITIN-PROTEIN LIGASE ZNF598"/>
    <property type="match status" value="1"/>
</dbReference>
<dbReference type="PANTHER" id="PTHR22938">
    <property type="entry name" value="ZINC FINGER PROTEIN 598"/>
    <property type="match status" value="1"/>
</dbReference>
<reference evidence="15 16" key="1">
    <citation type="submission" date="2014-09" db="EMBL/GenBank/DDBJ databases">
        <authorList>
            <person name="Magalhaes I.L.F."/>
            <person name="Oliveira U."/>
            <person name="Santos F.R."/>
            <person name="Vidigal T.H.D.A."/>
            <person name="Brescovit A.D."/>
            <person name="Santos A.J."/>
        </authorList>
    </citation>
    <scope>NUCLEOTIDE SEQUENCE [LARGE SCALE GENOMIC DNA]</scope>
</reference>
<dbReference type="GO" id="GO:0061630">
    <property type="term" value="F:ubiquitin protein ligase activity"/>
    <property type="evidence" value="ECO:0007669"/>
    <property type="project" value="UniProtKB-EC"/>
</dbReference>
<evidence type="ECO:0000256" key="5">
    <source>
        <dbReference type="ARBA" id="ARBA00022490"/>
    </source>
</evidence>
<dbReference type="GO" id="GO:0008270">
    <property type="term" value="F:zinc ion binding"/>
    <property type="evidence" value="ECO:0007669"/>
    <property type="project" value="UniProtKB-KW"/>
</dbReference>
<comment type="similarity">
    <text evidence="11">Belongs to the ZNF598/HEL2 family.</text>
</comment>
<evidence type="ECO:0000256" key="6">
    <source>
        <dbReference type="ARBA" id="ARBA00022553"/>
    </source>
</evidence>
<feature type="region of interest" description="Disordered" evidence="13">
    <location>
        <begin position="470"/>
        <end position="494"/>
    </location>
</feature>
<evidence type="ECO:0000256" key="1">
    <source>
        <dbReference type="ARBA" id="ARBA00000900"/>
    </source>
</evidence>
<dbReference type="Pfam" id="PF23230">
    <property type="entry name" value="zf-C2H2_13"/>
    <property type="match status" value="1"/>
</dbReference>
<feature type="compositionally biased region" description="Gly residues" evidence="13">
    <location>
        <begin position="16"/>
        <end position="26"/>
    </location>
</feature>
<feature type="compositionally biased region" description="Polar residues" evidence="13">
    <location>
        <begin position="68"/>
        <end position="81"/>
    </location>
</feature>
<dbReference type="InterPro" id="IPR044288">
    <property type="entry name" value="ZNF598/HEL2"/>
</dbReference>
<evidence type="ECO:0000256" key="8">
    <source>
        <dbReference type="ARBA" id="ARBA00022723"/>
    </source>
</evidence>
<keyword evidence="9 12" id="KW-0863">Zinc-finger</keyword>